<protein>
    <submittedName>
        <fullName evidence="1">Uncharacterized protein</fullName>
    </submittedName>
</protein>
<organism evidence="1 2">
    <name type="scientific">Sphaerobolus stellatus (strain SS14)</name>
    <dbReference type="NCBI Taxonomy" id="990650"/>
    <lineage>
        <taxon>Eukaryota</taxon>
        <taxon>Fungi</taxon>
        <taxon>Dikarya</taxon>
        <taxon>Basidiomycota</taxon>
        <taxon>Agaricomycotina</taxon>
        <taxon>Agaricomycetes</taxon>
        <taxon>Phallomycetidae</taxon>
        <taxon>Geastrales</taxon>
        <taxon>Sphaerobolaceae</taxon>
        <taxon>Sphaerobolus</taxon>
    </lineage>
</organism>
<name>A0A0C9W626_SPHS4</name>
<keyword evidence="2" id="KW-1185">Reference proteome</keyword>
<dbReference type="AlphaFoldDB" id="A0A0C9W626"/>
<evidence type="ECO:0000313" key="2">
    <source>
        <dbReference type="Proteomes" id="UP000054279"/>
    </source>
</evidence>
<dbReference type="Proteomes" id="UP000054279">
    <property type="component" value="Unassembled WGS sequence"/>
</dbReference>
<dbReference type="EMBL" id="KN837099">
    <property type="protein sequence ID" value="KIJ48061.1"/>
    <property type="molecule type" value="Genomic_DNA"/>
</dbReference>
<gene>
    <name evidence="1" type="ORF">M422DRAFT_66396</name>
</gene>
<dbReference type="HOGENOM" id="CLU_497123_0_0_1"/>
<reference evidence="1 2" key="1">
    <citation type="submission" date="2014-06" db="EMBL/GenBank/DDBJ databases">
        <title>Evolutionary Origins and Diversification of the Mycorrhizal Mutualists.</title>
        <authorList>
            <consortium name="DOE Joint Genome Institute"/>
            <consortium name="Mycorrhizal Genomics Consortium"/>
            <person name="Kohler A."/>
            <person name="Kuo A."/>
            <person name="Nagy L.G."/>
            <person name="Floudas D."/>
            <person name="Copeland A."/>
            <person name="Barry K.W."/>
            <person name="Cichocki N."/>
            <person name="Veneault-Fourrey C."/>
            <person name="LaButti K."/>
            <person name="Lindquist E.A."/>
            <person name="Lipzen A."/>
            <person name="Lundell T."/>
            <person name="Morin E."/>
            <person name="Murat C."/>
            <person name="Riley R."/>
            <person name="Ohm R."/>
            <person name="Sun H."/>
            <person name="Tunlid A."/>
            <person name="Henrissat B."/>
            <person name="Grigoriev I.V."/>
            <person name="Hibbett D.S."/>
            <person name="Martin F."/>
        </authorList>
    </citation>
    <scope>NUCLEOTIDE SEQUENCE [LARGE SCALE GENOMIC DNA]</scope>
    <source>
        <strain evidence="1 2">SS14</strain>
    </source>
</reference>
<sequence length="548" mass="63697">MADTKGVMFPDDIWKYLASHFLDHTELTNLSSTCRYTRSSLASVLFRAVVFEGTNYQKRLTYQLYFAHLLYTQRRMQFALENPDISASLQFVELRNWTGFHRRIWIDADDAIVDWDLAAIDNYKHRQRVEKMREELLSLFQENYRKVVALINKLPKLRQVTIWEDSPIIWDDALPPQLDSPHCPRMGKSGKFTYIEFDVTEHSSSEERFNIVPSGEWYVPPQANYTDFHAAWTRYLTTFVKNTTIPIQAAYVDADLLLTLSPELLERFHTVTKFFGATSRDPNPIASSKPIVEGILENAHRLTSYSPCDYSPMMPATGFPHLKCYSGPSSFLPNLFDHSPLSVISPYDASWEDFLAIAHTLPLNKRSQVHGLDVGWLVGTKPKHLIEAAELFPCLRDVTVSWVWEHSHKLVDLWNAIKDFRYLEVVWIQRVGIKEDYFENDIENDPPTYPSWQVIEYDNYTVTRKRCCNEWKDDVYVTGSLNGCTCYTEDDMAEAQKMVEKFWPGYEEFKFRAGVSGKKRPKVRNPLIAMKKYMGASRGLFKRLMSSR</sequence>
<proteinExistence type="predicted"/>
<evidence type="ECO:0000313" key="1">
    <source>
        <dbReference type="EMBL" id="KIJ48061.1"/>
    </source>
</evidence>
<accession>A0A0C9W626</accession>